<keyword evidence="4 8" id="KW-0297">G-protein coupled receptor</keyword>
<dbReference type="PROSITE" id="PS50262">
    <property type="entry name" value="G_PROTEIN_RECEP_F1_2"/>
    <property type="match status" value="1"/>
</dbReference>
<dbReference type="SMART" id="SM01381">
    <property type="entry name" value="7TM_GPCR_Srsx"/>
    <property type="match status" value="1"/>
</dbReference>
<sequence>DSFNDTQAWRNNIPEPPTYAHKVIITVVYSTMFLFSLTGNSMTIYIVWSKPYMRSVTNCLIANMATADLIMTFSAMPYVVAFTFIQTRWFGGVLGTVTCKLLMFSVPLSIAASILSLVVIALDRFFAVVYPFNRPKVIRKISVMSSIVWALSILFASPYLYAHKVLFGWDNIYHCVPRWEPPITDHSKAFRTYFIFIFVSLYLVPLFLIAIFYSIVSLKLWVRRIPGNPSVTNIRHAEASKKRTIKMLVIIVIVFALFWLPAQVIHLLAHFNSRIYDAISPMIILIAFGISHLNSAINPYLYIVLNKNFRRANKDVLQSCFKPAGSLVRSWGSNTTSSAYLAEGMSMEYVSVGDLGRREKYDLSRIERDRDTSLCVRQVSLMKVKEN</sequence>
<dbReference type="InterPro" id="IPR017452">
    <property type="entry name" value="GPCR_Rhodpsn_7TM"/>
</dbReference>
<feature type="transmembrane region" description="Helical" evidence="9">
    <location>
        <begin position="23"/>
        <end position="48"/>
    </location>
</feature>
<feature type="transmembrane region" description="Helical" evidence="9">
    <location>
        <begin position="101"/>
        <end position="122"/>
    </location>
</feature>
<dbReference type="AlphaFoldDB" id="A0AAU9X8G5"/>
<reference evidence="11 12" key="1">
    <citation type="submission" date="2022-05" db="EMBL/GenBank/DDBJ databases">
        <authorList>
            <consortium name="Genoscope - CEA"/>
            <person name="William W."/>
        </authorList>
    </citation>
    <scope>NUCLEOTIDE SEQUENCE [LARGE SCALE GENOMIC DNA]</scope>
</reference>
<evidence type="ECO:0000256" key="9">
    <source>
        <dbReference type="SAM" id="Phobius"/>
    </source>
</evidence>
<evidence type="ECO:0000313" key="11">
    <source>
        <dbReference type="EMBL" id="CAH3139875.1"/>
    </source>
</evidence>
<dbReference type="Proteomes" id="UP001159428">
    <property type="component" value="Unassembled WGS sequence"/>
</dbReference>
<name>A0AAU9X8G5_9CNID</name>
<organism evidence="11 12">
    <name type="scientific">Pocillopora meandrina</name>
    <dbReference type="NCBI Taxonomy" id="46732"/>
    <lineage>
        <taxon>Eukaryota</taxon>
        <taxon>Metazoa</taxon>
        <taxon>Cnidaria</taxon>
        <taxon>Anthozoa</taxon>
        <taxon>Hexacorallia</taxon>
        <taxon>Scleractinia</taxon>
        <taxon>Astrocoeniina</taxon>
        <taxon>Pocilloporidae</taxon>
        <taxon>Pocillopora</taxon>
    </lineage>
</organism>
<accession>A0AAU9X8G5</accession>
<evidence type="ECO:0000256" key="6">
    <source>
        <dbReference type="ARBA" id="ARBA00023170"/>
    </source>
</evidence>
<dbReference type="Gene3D" id="1.20.1070.10">
    <property type="entry name" value="Rhodopsin 7-helix transmembrane proteins"/>
    <property type="match status" value="1"/>
</dbReference>
<dbReference type="GO" id="GO:0004930">
    <property type="term" value="F:G protein-coupled receptor activity"/>
    <property type="evidence" value="ECO:0007669"/>
    <property type="project" value="UniProtKB-KW"/>
</dbReference>
<dbReference type="SUPFAM" id="SSF81321">
    <property type="entry name" value="Family A G protein-coupled receptor-like"/>
    <property type="match status" value="1"/>
</dbReference>
<evidence type="ECO:0000256" key="7">
    <source>
        <dbReference type="ARBA" id="ARBA00023224"/>
    </source>
</evidence>
<dbReference type="EMBL" id="CALNXJ010000033">
    <property type="protein sequence ID" value="CAH3139875.1"/>
    <property type="molecule type" value="Genomic_DNA"/>
</dbReference>
<evidence type="ECO:0000256" key="3">
    <source>
        <dbReference type="ARBA" id="ARBA00022989"/>
    </source>
</evidence>
<dbReference type="PRINTS" id="PR00237">
    <property type="entry name" value="GPCRRHODOPSN"/>
</dbReference>
<evidence type="ECO:0000256" key="8">
    <source>
        <dbReference type="RuleBase" id="RU000688"/>
    </source>
</evidence>
<keyword evidence="2 8" id="KW-0812">Transmembrane</keyword>
<feature type="transmembrane region" description="Helical" evidence="9">
    <location>
        <begin position="282"/>
        <end position="305"/>
    </location>
</feature>
<evidence type="ECO:0000259" key="10">
    <source>
        <dbReference type="PROSITE" id="PS50262"/>
    </source>
</evidence>
<proteinExistence type="inferred from homology"/>
<feature type="transmembrane region" description="Helical" evidence="9">
    <location>
        <begin position="143"/>
        <end position="161"/>
    </location>
</feature>
<dbReference type="PANTHER" id="PTHR45695">
    <property type="entry name" value="LEUCOKININ RECEPTOR-RELATED"/>
    <property type="match status" value="1"/>
</dbReference>
<keyword evidence="7 8" id="KW-0807">Transducer</keyword>
<dbReference type="PROSITE" id="PS00237">
    <property type="entry name" value="G_PROTEIN_RECEP_F1_1"/>
    <property type="match status" value="1"/>
</dbReference>
<dbReference type="GO" id="GO:0005886">
    <property type="term" value="C:plasma membrane"/>
    <property type="evidence" value="ECO:0007669"/>
    <property type="project" value="TreeGrafter"/>
</dbReference>
<dbReference type="InterPro" id="IPR000276">
    <property type="entry name" value="GPCR_Rhodpsn"/>
</dbReference>
<feature type="transmembrane region" description="Helical" evidence="9">
    <location>
        <begin position="245"/>
        <end position="262"/>
    </location>
</feature>
<evidence type="ECO:0000256" key="4">
    <source>
        <dbReference type="ARBA" id="ARBA00023040"/>
    </source>
</evidence>
<evidence type="ECO:0000256" key="1">
    <source>
        <dbReference type="ARBA" id="ARBA00004141"/>
    </source>
</evidence>
<evidence type="ECO:0000256" key="5">
    <source>
        <dbReference type="ARBA" id="ARBA00023136"/>
    </source>
</evidence>
<evidence type="ECO:0000313" key="12">
    <source>
        <dbReference type="Proteomes" id="UP001159428"/>
    </source>
</evidence>
<keyword evidence="6 8" id="KW-0675">Receptor</keyword>
<dbReference type="PANTHER" id="PTHR45695:SF9">
    <property type="entry name" value="LEUCOKININ RECEPTOR"/>
    <property type="match status" value="1"/>
</dbReference>
<keyword evidence="12" id="KW-1185">Reference proteome</keyword>
<keyword evidence="3 9" id="KW-1133">Transmembrane helix</keyword>
<comment type="subcellular location">
    <subcellularLocation>
        <location evidence="1">Membrane</location>
        <topology evidence="1">Multi-pass membrane protein</topology>
    </subcellularLocation>
</comment>
<protein>
    <recommendedName>
        <fullName evidence="10">G-protein coupled receptors family 1 profile domain-containing protein</fullName>
    </recommendedName>
</protein>
<gene>
    <name evidence="11" type="ORF">PMEA_00019024</name>
</gene>
<comment type="similarity">
    <text evidence="8">Belongs to the G-protein coupled receptor 1 family.</text>
</comment>
<feature type="domain" description="G-protein coupled receptors family 1 profile" evidence="10">
    <location>
        <begin position="39"/>
        <end position="302"/>
    </location>
</feature>
<keyword evidence="5 9" id="KW-0472">Membrane</keyword>
<feature type="non-terminal residue" evidence="11">
    <location>
        <position position="1"/>
    </location>
</feature>
<feature type="transmembrane region" description="Helical" evidence="9">
    <location>
        <begin position="193"/>
        <end position="216"/>
    </location>
</feature>
<dbReference type="Pfam" id="PF00001">
    <property type="entry name" value="7tm_1"/>
    <property type="match status" value="1"/>
</dbReference>
<comment type="caution">
    <text evidence="11">The sequence shown here is derived from an EMBL/GenBank/DDBJ whole genome shotgun (WGS) entry which is preliminary data.</text>
</comment>
<dbReference type="FunFam" id="1.20.1070.10:FF:000291">
    <property type="entry name" value="Predicted protein"/>
    <property type="match status" value="1"/>
</dbReference>
<feature type="transmembrane region" description="Helical" evidence="9">
    <location>
        <begin position="60"/>
        <end position="81"/>
    </location>
</feature>
<evidence type="ECO:0000256" key="2">
    <source>
        <dbReference type="ARBA" id="ARBA00022692"/>
    </source>
</evidence>